<organism evidence="4 5">
    <name type="scientific">Pseudooceanicola sediminis</name>
    <dbReference type="NCBI Taxonomy" id="2211117"/>
    <lineage>
        <taxon>Bacteria</taxon>
        <taxon>Pseudomonadati</taxon>
        <taxon>Pseudomonadota</taxon>
        <taxon>Alphaproteobacteria</taxon>
        <taxon>Rhodobacterales</taxon>
        <taxon>Paracoccaceae</taxon>
        <taxon>Pseudooceanicola</taxon>
    </lineage>
</organism>
<dbReference type="PANTHER" id="PTHR12526:SF629">
    <property type="entry name" value="TEICHURONIC ACID BIOSYNTHESIS GLYCOSYLTRANSFERASE TUAH-RELATED"/>
    <property type="match status" value="1"/>
</dbReference>
<evidence type="ECO:0000313" key="5">
    <source>
        <dbReference type="Proteomes" id="UP000265848"/>
    </source>
</evidence>
<sequence length="1202" mass="128195">MTDEGAAKHILFVLGVHRPETTRLARALAIAGLGAGSGTAAVNRSQGHEQTVAKDHPAETCGVDDAEIVAINDALLAIMGADRQDIAPVPDDWARDVPTELRDRAVRAVQRAARDATVSSLDRSSRQAAGAMIAAPNLWRVLGFWLDLAAREGVVPLVLCGLSDPMGTAGAMQPDTDYAPSHARLVWLRALLDAEAGSRGHPRAFADLDKLGDDAEDTLRRAAQALGLTLEITPETVAALESVAREPGLQAAPGSVPPEAGASDPLGEAVAILSGWAEKGETAGDLRALDRLRAALDASSPLIEGALAEARAPEATAGRTVVAPPAQSPVVGGDAMARLTAELWQARSQREATSRQLVGTLSALGAANAALAKARRKPLTIFADLLIYRLLMALASERSPLSPRSKMRFQRSAAKRDPNRSIASSPELTGPKTRKAASAPAPQAGGAGGGKAAGKERPTTGEMPVRADLPNLLIVSHDASWTGAPLVVYNLARTFSDRYNVTIVTLKGGALLPALSEVAVNVVVLGISSVTGTGAGNKLARLLRTQSFDFAVVNSVESRHVLKTLREAKVATVSLLHEFAAYTLPRTAFPDAFEWSDHVVFSTNLTLANAIETTGVSPSRKVHVFPQGKCIVPHKSQADSDTEAERARLKSILRPAGGEADFLVIGAGYVEIRKGVDLFIEVARRTLARANGARIRFAWIGAGYAPEVDTAYSVYLQDQLQRAGIADRITMLGVTSEIEYVYELADAFVLTSRLDPLPNVAIDAMQAGLPLVCFDRASGIPDILRGTPLEAECIVDYLDTACMSDQVLRLVQDPEAYRNISQAISAHARATFDLGAYAARIERLGRAASHDEGRARDERTLEQSETFDPAFMLPPSLAASRPGMTRGEAAAQYLQSFSEGASMRRPEPGFNPAVYTMHRLRDGDLLADPYAEFLRAGRPVGPWTRPLISGPMNGVAGAPADCRVALHIHAYYVDQLPRILSHLAANATRPDLLVSVTSDVDRSAASEMLRQYGGASCVSVVPNLGRDIGPLLTEFGARLVADYDVVGHVHTKKSLVLDDPESVEAWMAFLMQNLLGGDVGGAMLDGIMDAFVRQDDLGLVFAADPNILSWSLNAGEARKLAPRLGLDSDVPAAFDFPVGTMFWIRAAALAPFVQLDLGWDDYPKEPLAYDGTMLHALERLFGLTVEAHGFKTALTNVKDMTR</sequence>
<dbReference type="OrthoDB" id="7210452at2"/>
<dbReference type="InterPro" id="IPR007739">
    <property type="entry name" value="RgpF"/>
</dbReference>
<keyword evidence="2 4" id="KW-0808">Transferase</keyword>
<gene>
    <name evidence="4" type="ORF">DL237_05100</name>
</gene>
<dbReference type="SUPFAM" id="SSF53756">
    <property type="entry name" value="UDP-Glycosyltransferase/glycogen phosphorylase"/>
    <property type="match status" value="1"/>
</dbReference>
<keyword evidence="1" id="KW-0328">Glycosyltransferase</keyword>
<evidence type="ECO:0000256" key="1">
    <source>
        <dbReference type="ARBA" id="ARBA00022676"/>
    </source>
</evidence>
<protein>
    <submittedName>
        <fullName evidence="4">Glycosyltransferase</fullName>
    </submittedName>
</protein>
<dbReference type="PANTHER" id="PTHR12526">
    <property type="entry name" value="GLYCOSYLTRANSFERASE"/>
    <property type="match status" value="1"/>
</dbReference>
<dbReference type="AlphaFoldDB" id="A0A399J465"/>
<dbReference type="Pfam" id="PF05045">
    <property type="entry name" value="RgpF"/>
    <property type="match status" value="1"/>
</dbReference>
<dbReference type="EMBL" id="QWJJ01000003">
    <property type="protein sequence ID" value="RII40061.1"/>
    <property type="molecule type" value="Genomic_DNA"/>
</dbReference>
<dbReference type="RefSeq" id="WP_119397940.1">
    <property type="nucleotide sequence ID" value="NZ_QWJJ01000003.1"/>
</dbReference>
<dbReference type="Gene3D" id="3.40.50.2000">
    <property type="entry name" value="Glycogen Phosphorylase B"/>
    <property type="match status" value="2"/>
</dbReference>
<reference evidence="4 5" key="1">
    <citation type="submission" date="2018-08" db="EMBL/GenBank/DDBJ databases">
        <title>Pseudooceanicola sediminis CY03 in the family Rhodobacteracea.</title>
        <authorList>
            <person name="Zhang Y.-J."/>
        </authorList>
    </citation>
    <scope>NUCLEOTIDE SEQUENCE [LARGE SCALE GENOMIC DNA]</scope>
    <source>
        <strain evidence="4 5">CY03</strain>
    </source>
</reference>
<keyword evidence="5" id="KW-1185">Reference proteome</keyword>
<evidence type="ECO:0000313" key="4">
    <source>
        <dbReference type="EMBL" id="RII40061.1"/>
    </source>
</evidence>
<evidence type="ECO:0000256" key="2">
    <source>
        <dbReference type="ARBA" id="ARBA00022679"/>
    </source>
</evidence>
<feature type="region of interest" description="Disordered" evidence="3">
    <location>
        <begin position="401"/>
        <end position="464"/>
    </location>
</feature>
<name>A0A399J465_9RHOB</name>
<proteinExistence type="predicted"/>
<evidence type="ECO:0000256" key="3">
    <source>
        <dbReference type="SAM" id="MobiDB-lite"/>
    </source>
</evidence>
<dbReference type="GO" id="GO:0016757">
    <property type="term" value="F:glycosyltransferase activity"/>
    <property type="evidence" value="ECO:0007669"/>
    <property type="project" value="UniProtKB-KW"/>
</dbReference>
<dbReference type="Pfam" id="PF13692">
    <property type="entry name" value="Glyco_trans_1_4"/>
    <property type="match status" value="1"/>
</dbReference>
<comment type="caution">
    <text evidence="4">The sequence shown here is derived from an EMBL/GenBank/DDBJ whole genome shotgun (WGS) entry which is preliminary data.</text>
</comment>
<accession>A0A399J465</accession>
<dbReference type="Proteomes" id="UP000265848">
    <property type="component" value="Unassembled WGS sequence"/>
</dbReference>